<dbReference type="Gene3D" id="3.80.10.10">
    <property type="entry name" value="Ribonuclease Inhibitor"/>
    <property type="match status" value="1"/>
</dbReference>
<comment type="caution">
    <text evidence="4">The sequence shown here is derived from an EMBL/GenBank/DDBJ whole genome shotgun (WGS) entry which is preliminary data.</text>
</comment>
<dbReference type="InterPro" id="IPR032675">
    <property type="entry name" value="LRR_dom_sf"/>
</dbReference>
<sequence length="339" mass="40530">MMMMMFIQIFIWIILTYYSECESIIGSSCNCKAHSYDFNVPEDARQRIDFLCCDGKQTDDANNHNDQQHLNQLIEKINDGKIFVDQFIIRSLNPELIFQHDSLEINWLEISNIDMNSYQFASQHKNLYIHQLVISNVRMYRQLLYFIQSSWNHLEMIHLDSYQLIDDDRLQPPYHFLIFNQPFEVYSKLKTLNMIRCNIKSLAGVDLLKNVANLRMLSLAHNQLTSIDNVNFFPADSKEFRSLDLSYNQLRWLPANWKLPSSLTHLHLDNNEITIFPNNVYHLNNLREFWFQQNRQSCENVKRIFQKKIPEIFICWTDKIVTMNKTNNIVEYIARFHRD</sequence>
<dbReference type="AlphaFoldDB" id="A0A922I848"/>
<organism evidence="4 5">
    <name type="scientific">Dermatophagoides farinae</name>
    <name type="common">American house dust mite</name>
    <dbReference type="NCBI Taxonomy" id="6954"/>
    <lineage>
        <taxon>Eukaryota</taxon>
        <taxon>Metazoa</taxon>
        <taxon>Ecdysozoa</taxon>
        <taxon>Arthropoda</taxon>
        <taxon>Chelicerata</taxon>
        <taxon>Arachnida</taxon>
        <taxon>Acari</taxon>
        <taxon>Acariformes</taxon>
        <taxon>Sarcoptiformes</taxon>
        <taxon>Astigmata</taxon>
        <taxon>Psoroptidia</taxon>
        <taxon>Analgoidea</taxon>
        <taxon>Pyroglyphidae</taxon>
        <taxon>Dermatophagoidinae</taxon>
        <taxon>Dermatophagoides</taxon>
    </lineage>
</organism>
<dbReference type="SUPFAM" id="SSF52047">
    <property type="entry name" value="RNI-like"/>
    <property type="match status" value="1"/>
</dbReference>
<accession>A0A922I848</accession>
<dbReference type="PANTHER" id="PTHR45617">
    <property type="entry name" value="LEUCINE RICH REPEAT FAMILY PROTEIN"/>
    <property type="match status" value="1"/>
</dbReference>
<dbReference type="Pfam" id="PF00560">
    <property type="entry name" value="LRR_1"/>
    <property type="match status" value="1"/>
</dbReference>
<keyword evidence="1" id="KW-0433">Leucine-rich repeat</keyword>
<keyword evidence="2" id="KW-0677">Repeat</keyword>
<keyword evidence="5" id="KW-1185">Reference proteome</keyword>
<evidence type="ECO:0000313" key="4">
    <source>
        <dbReference type="EMBL" id="KAH9526067.1"/>
    </source>
</evidence>
<dbReference type="Proteomes" id="UP000790347">
    <property type="component" value="Unassembled WGS sequence"/>
</dbReference>
<reference evidence="4" key="1">
    <citation type="submission" date="2013-05" db="EMBL/GenBank/DDBJ databases">
        <authorList>
            <person name="Yim A.K.Y."/>
            <person name="Chan T.F."/>
            <person name="Ji K.M."/>
            <person name="Liu X.Y."/>
            <person name="Zhou J.W."/>
            <person name="Li R.Q."/>
            <person name="Yang K.Y."/>
            <person name="Li J."/>
            <person name="Li M."/>
            <person name="Law P.T.W."/>
            <person name="Wu Y.L."/>
            <person name="Cai Z.L."/>
            <person name="Qin H."/>
            <person name="Bao Y."/>
            <person name="Leung R.K.K."/>
            <person name="Ng P.K.S."/>
            <person name="Zou J."/>
            <person name="Zhong X.J."/>
            <person name="Ran P.X."/>
            <person name="Zhong N.S."/>
            <person name="Liu Z.G."/>
            <person name="Tsui S.K.W."/>
        </authorList>
    </citation>
    <scope>NUCLEOTIDE SEQUENCE</scope>
    <source>
        <strain evidence="4">Derf</strain>
        <tissue evidence="4">Whole organism</tissue>
    </source>
</reference>
<dbReference type="SMART" id="SM00365">
    <property type="entry name" value="LRR_SD22"/>
    <property type="match status" value="2"/>
</dbReference>
<reference evidence="4" key="2">
    <citation type="journal article" date="2022" name="Res Sq">
        <title>Comparative Genomics Reveals Insights into the Divergent Evolution of Astigmatic Mites and Household Pest Adaptations.</title>
        <authorList>
            <person name="Xiong Q."/>
            <person name="Wan A.T.-Y."/>
            <person name="Liu X.-Y."/>
            <person name="Fung C.S.-H."/>
            <person name="Xiao X."/>
            <person name="Malainual N."/>
            <person name="Hou J."/>
            <person name="Wang L."/>
            <person name="Wang M."/>
            <person name="Yang K."/>
            <person name="Cui Y."/>
            <person name="Leung E."/>
            <person name="Nong W."/>
            <person name="Shin S.-K."/>
            <person name="Au S."/>
            <person name="Jeong K.Y."/>
            <person name="Chew F.T."/>
            <person name="Hui J."/>
            <person name="Leung T.F."/>
            <person name="Tungtrongchitr A."/>
            <person name="Zhong N."/>
            <person name="Liu Z."/>
            <person name="Tsui S."/>
        </authorList>
    </citation>
    <scope>NUCLEOTIDE SEQUENCE</scope>
    <source>
        <strain evidence="4">Derf</strain>
        <tissue evidence="4">Whole organism</tissue>
    </source>
</reference>
<feature type="chain" id="PRO_5037609482" evidence="3">
    <location>
        <begin position="22"/>
        <end position="339"/>
    </location>
</feature>
<feature type="signal peptide" evidence="3">
    <location>
        <begin position="1"/>
        <end position="21"/>
    </location>
</feature>
<evidence type="ECO:0000256" key="2">
    <source>
        <dbReference type="ARBA" id="ARBA00022737"/>
    </source>
</evidence>
<evidence type="ECO:0000313" key="5">
    <source>
        <dbReference type="Proteomes" id="UP000790347"/>
    </source>
</evidence>
<dbReference type="InterPro" id="IPR001611">
    <property type="entry name" value="Leu-rich_rpt"/>
</dbReference>
<dbReference type="EMBL" id="ASGP02000001">
    <property type="protein sequence ID" value="KAH9526067.1"/>
    <property type="molecule type" value="Genomic_DNA"/>
</dbReference>
<proteinExistence type="predicted"/>
<gene>
    <name evidence="4" type="ORF">DERF_000185</name>
</gene>
<name>A0A922I848_DERFA</name>
<keyword evidence="3" id="KW-0732">Signal</keyword>
<dbReference type="PROSITE" id="PS51450">
    <property type="entry name" value="LRR"/>
    <property type="match status" value="1"/>
</dbReference>
<protein>
    <submittedName>
        <fullName evidence="4">Uncharacterized protein</fullName>
    </submittedName>
</protein>
<evidence type="ECO:0000256" key="1">
    <source>
        <dbReference type="ARBA" id="ARBA00022614"/>
    </source>
</evidence>
<dbReference type="PANTHER" id="PTHR45617:SF165">
    <property type="entry name" value="COMMON DPR-INTERACTING PROTEIN-RELATED"/>
    <property type="match status" value="1"/>
</dbReference>
<evidence type="ECO:0000256" key="3">
    <source>
        <dbReference type="SAM" id="SignalP"/>
    </source>
</evidence>